<dbReference type="AlphaFoldDB" id="A0A2K9E4S3"/>
<keyword evidence="3" id="KW-0378">Hydrolase</keyword>
<dbReference type="InterPro" id="IPR050923">
    <property type="entry name" value="Cell_Proc_Reg/RNA_Proc"/>
</dbReference>
<keyword evidence="3" id="KW-0547">Nucleotide-binding</keyword>
<feature type="transmembrane region" description="Helical" evidence="1">
    <location>
        <begin position="6"/>
        <end position="29"/>
    </location>
</feature>
<keyword evidence="5" id="KW-1185">Reference proteome</keyword>
<dbReference type="EMBL" id="CP025197">
    <property type="protein sequence ID" value="AUG56466.1"/>
    <property type="molecule type" value="Genomic_DNA"/>
</dbReference>
<dbReference type="GO" id="GO:0016787">
    <property type="term" value="F:hydrolase activity"/>
    <property type="evidence" value="ECO:0007669"/>
    <property type="project" value="UniProtKB-KW"/>
</dbReference>
<dbReference type="InterPro" id="IPR008984">
    <property type="entry name" value="SMAD_FHA_dom_sf"/>
</dbReference>
<dbReference type="EMBL" id="NEMB01000003">
    <property type="protein sequence ID" value="PQQ66551.1"/>
    <property type="molecule type" value="Genomic_DNA"/>
</dbReference>
<dbReference type="KEGG" id="hsc:HVS_02555"/>
<dbReference type="Pfam" id="PF00498">
    <property type="entry name" value="FHA"/>
    <property type="match status" value="1"/>
</dbReference>
<dbReference type="EC" id="3.6.3.-" evidence="3"/>
<evidence type="ECO:0000313" key="5">
    <source>
        <dbReference type="Proteomes" id="UP000233534"/>
    </source>
</evidence>
<accession>A0A2K9E4S3</accession>
<evidence type="ECO:0000313" key="3">
    <source>
        <dbReference type="EMBL" id="AUG56466.1"/>
    </source>
</evidence>
<dbReference type="SUPFAM" id="SSF49879">
    <property type="entry name" value="SMAD/FHA domain"/>
    <property type="match status" value="1"/>
</dbReference>
<sequence length="147" mass="16982">MVEVVLLIAKVVFASVIYLFIFSIIRLIYLDIKSMNVSKVNLDKGFPTLRLKTRRELLPFKVEDIYVLSKSMTIGRQDKNDIVIKDSFISGIHAQFILERGEVYIRDLDSKNGVFINEKRVENNSKNLLKDNDIIKIGQIEFIFVKG</sequence>
<protein>
    <submittedName>
        <fullName evidence="3">ABC transporter ATP-binding/permease protein</fullName>
        <ecNumber evidence="3">3.6.3.-</ecNumber>
    </submittedName>
    <submittedName>
        <fullName evidence="4">FHA domain-containing protein</fullName>
    </submittedName>
</protein>
<reference evidence="3 5" key="1">
    <citation type="submission" date="2017-12" db="EMBL/GenBank/DDBJ databases">
        <title>Complete genome sequence of Herbivorax saccincola GGR1, a novel Cellulosome-producing hydrolytic bacterium in a thermophilic biogas plant, established by Illumina and Nanopore MinION sequencing.</title>
        <authorList>
            <person name="Pechtl A."/>
            <person name="Ruckert C."/>
            <person name="Koeck D.E."/>
            <person name="Maus I."/>
            <person name="Winkler A."/>
            <person name="Kalinowski J."/>
            <person name="Puhler A."/>
            <person name="Schwarz W.W."/>
            <person name="Zverlov V.V."/>
            <person name="Schluter A."/>
            <person name="Liebl W."/>
        </authorList>
    </citation>
    <scope>NUCLEOTIDE SEQUENCE [LARGE SCALE GENOMIC DNA]</scope>
    <source>
        <strain evidence="3">GGR1</strain>
        <strain evidence="5">SR1</strain>
    </source>
</reference>
<dbReference type="PROSITE" id="PS50006">
    <property type="entry name" value="FHA_DOMAIN"/>
    <property type="match status" value="1"/>
</dbReference>
<dbReference type="Gene3D" id="2.60.200.20">
    <property type="match status" value="1"/>
</dbReference>
<proteinExistence type="predicted"/>
<keyword evidence="1" id="KW-0812">Transmembrane</keyword>
<name>A0A2K9E4S3_9FIRM</name>
<dbReference type="OrthoDB" id="9816434at2"/>
<dbReference type="InterPro" id="IPR000253">
    <property type="entry name" value="FHA_dom"/>
</dbReference>
<evidence type="ECO:0000259" key="2">
    <source>
        <dbReference type="PROSITE" id="PS50006"/>
    </source>
</evidence>
<keyword evidence="3" id="KW-0067">ATP-binding</keyword>
<evidence type="ECO:0000313" key="4">
    <source>
        <dbReference type="EMBL" id="PQQ66551.1"/>
    </source>
</evidence>
<organism evidence="3 5">
    <name type="scientific">Acetivibrio saccincola</name>
    <dbReference type="NCBI Taxonomy" id="1677857"/>
    <lineage>
        <taxon>Bacteria</taxon>
        <taxon>Bacillati</taxon>
        <taxon>Bacillota</taxon>
        <taxon>Clostridia</taxon>
        <taxon>Eubacteriales</taxon>
        <taxon>Oscillospiraceae</taxon>
        <taxon>Acetivibrio</taxon>
    </lineage>
</organism>
<keyword evidence="1" id="KW-1133">Transmembrane helix</keyword>
<dbReference type="GO" id="GO:0005524">
    <property type="term" value="F:ATP binding"/>
    <property type="evidence" value="ECO:0007669"/>
    <property type="project" value="UniProtKB-KW"/>
</dbReference>
<feature type="domain" description="FHA" evidence="2">
    <location>
        <begin position="72"/>
        <end position="121"/>
    </location>
</feature>
<dbReference type="PANTHER" id="PTHR23308">
    <property type="entry name" value="NUCLEAR INHIBITOR OF PROTEIN PHOSPHATASE-1"/>
    <property type="match status" value="1"/>
</dbReference>
<dbReference type="Proteomes" id="UP000233534">
    <property type="component" value="Chromosome"/>
</dbReference>
<dbReference type="RefSeq" id="WP_101298903.1">
    <property type="nucleotide sequence ID" value="NZ_CP025197.1"/>
</dbReference>
<keyword evidence="1" id="KW-0472">Membrane</keyword>
<gene>
    <name evidence="4" type="ORF">B9R14_07140</name>
    <name evidence="3" type="ORF">HVS_02555</name>
</gene>
<evidence type="ECO:0000256" key="1">
    <source>
        <dbReference type="SAM" id="Phobius"/>
    </source>
</evidence>
<evidence type="ECO:0000313" key="6">
    <source>
        <dbReference type="Proteomes" id="UP000239720"/>
    </source>
</evidence>
<dbReference type="CDD" id="cd00060">
    <property type="entry name" value="FHA"/>
    <property type="match status" value="1"/>
</dbReference>
<dbReference type="SMART" id="SM00240">
    <property type="entry name" value="FHA"/>
    <property type="match status" value="1"/>
</dbReference>
<reference evidence="4 6" key="2">
    <citation type="journal article" date="2018" name="Syst. Appl. Microbiol.">
        <title>Characterization and high-quality draft genome sequence of Herbivorax saccincola A7, an anaerobic, alkaliphilic, thermophilic, cellulolytic, and xylanolytic bacterium.</title>
        <authorList>
            <person name="Aikawa S."/>
            <person name="Baramee S."/>
            <person name="Sermsathanaswadi J."/>
            <person name="Thianheng P."/>
            <person name="Tachaapaikoon C."/>
            <person name="Shikata A."/>
            <person name="Waeonukul R."/>
            <person name="Pason P."/>
            <person name="Ratanakhanokchai K."/>
            <person name="Kosugi A."/>
        </authorList>
    </citation>
    <scope>NUCLEOTIDE SEQUENCE [LARGE SCALE GENOMIC DNA]</scope>
    <source>
        <strain evidence="4 6">A7</strain>
    </source>
</reference>
<dbReference type="Proteomes" id="UP000239720">
    <property type="component" value="Unassembled WGS sequence"/>
</dbReference>